<gene>
    <name evidence="2" type="ORF">FRUB_01570</name>
</gene>
<organism evidence="2 3">
    <name type="scientific">Fimbriiglobus ruber</name>
    <dbReference type="NCBI Taxonomy" id="1908690"/>
    <lineage>
        <taxon>Bacteria</taxon>
        <taxon>Pseudomonadati</taxon>
        <taxon>Planctomycetota</taxon>
        <taxon>Planctomycetia</taxon>
        <taxon>Gemmatales</taxon>
        <taxon>Gemmataceae</taxon>
        <taxon>Fimbriiglobus</taxon>
    </lineage>
</organism>
<keyword evidence="1" id="KW-0732">Signal</keyword>
<sequence>MFRSALVTLLLAAAPALAANPTITVTGGKHDEADVVCKVKYSLPPDNTSVRLADGTELPAQMVGRAVLDPAGADQYLTFVLPKLAAERAVTLTVHGGPGLSDKGDAKRFHFQNESGKYTDLLFGSRKVLRSINAPHDATDATTHYMTFKPFHQVFDPATGETLLSSGVHPNTKEFLYPHHRGLFYGFNKVSYGNKQTADVWHGTDKVFSQYDKTLATEAGPVLGRERGAISWHGKDGKTFASEERELTAYNVPGGTLIDFASVLTTELPKVRLDGDPQHSGFHFRAPQEVAAKSAKQTYYLRPDGKGKPGETRNWDAKGKDPKTVNLPWNAMSFVVAGKRYTVLRVDHPDNPKESRGSERDYGRFGDYFEYDLTPEKPLKVKYRVWVQEGEMTKDQCEALARGFTEPPAVAAK</sequence>
<evidence type="ECO:0008006" key="4">
    <source>
        <dbReference type="Google" id="ProtNLM"/>
    </source>
</evidence>
<feature type="signal peptide" evidence="1">
    <location>
        <begin position="1"/>
        <end position="18"/>
    </location>
</feature>
<proteinExistence type="predicted"/>
<dbReference type="Proteomes" id="UP000214646">
    <property type="component" value="Unassembled WGS sequence"/>
</dbReference>
<evidence type="ECO:0000313" key="3">
    <source>
        <dbReference type="Proteomes" id="UP000214646"/>
    </source>
</evidence>
<keyword evidence="3" id="KW-1185">Reference proteome</keyword>
<feature type="chain" id="PRO_5012036368" description="Methane oxygenase PmoA" evidence="1">
    <location>
        <begin position="19"/>
        <end position="413"/>
    </location>
</feature>
<evidence type="ECO:0000256" key="1">
    <source>
        <dbReference type="SAM" id="SignalP"/>
    </source>
</evidence>
<comment type="caution">
    <text evidence="2">The sequence shown here is derived from an EMBL/GenBank/DDBJ whole genome shotgun (WGS) entry which is preliminary data.</text>
</comment>
<evidence type="ECO:0000313" key="2">
    <source>
        <dbReference type="EMBL" id="OWK45239.1"/>
    </source>
</evidence>
<dbReference type="RefSeq" id="WP_143392921.1">
    <property type="nucleotide sequence ID" value="NZ_NIDE01000002.1"/>
</dbReference>
<dbReference type="OrthoDB" id="253611at2"/>
<dbReference type="Pfam" id="PF14100">
    <property type="entry name" value="DUF6807"/>
    <property type="match status" value="1"/>
</dbReference>
<dbReference type="AlphaFoldDB" id="A0A225E6W3"/>
<name>A0A225E6W3_9BACT</name>
<protein>
    <recommendedName>
        <fullName evidence="4">Methane oxygenase PmoA</fullName>
    </recommendedName>
</protein>
<accession>A0A225E6W3</accession>
<reference evidence="3" key="1">
    <citation type="submission" date="2017-06" db="EMBL/GenBank/DDBJ databases">
        <title>Genome analysis of Fimbriiglobus ruber SP5, the first member of the order Planctomycetales with confirmed chitinolytic capability.</title>
        <authorList>
            <person name="Ravin N.V."/>
            <person name="Rakitin A.L."/>
            <person name="Ivanova A.A."/>
            <person name="Beletsky A.V."/>
            <person name="Kulichevskaya I.S."/>
            <person name="Mardanov A.V."/>
            <person name="Dedysh S.N."/>
        </authorList>
    </citation>
    <scope>NUCLEOTIDE SEQUENCE [LARGE SCALE GENOMIC DNA]</scope>
    <source>
        <strain evidence="3">SP5</strain>
    </source>
</reference>
<dbReference type="InterPro" id="IPR029475">
    <property type="entry name" value="DUF6807"/>
</dbReference>
<dbReference type="EMBL" id="NIDE01000002">
    <property type="protein sequence ID" value="OWK45239.1"/>
    <property type="molecule type" value="Genomic_DNA"/>
</dbReference>